<dbReference type="InterPro" id="IPR037495">
    <property type="entry name" value="CLE41/42/44"/>
</dbReference>
<dbReference type="PANTHER" id="PTHR35301">
    <property type="entry name" value="CLAVATA3/ESR (CLE)-RELATED PROTEIN 41-RELATED"/>
    <property type="match status" value="1"/>
</dbReference>
<evidence type="ECO:0000256" key="1">
    <source>
        <dbReference type="SAM" id="MobiDB-lite"/>
    </source>
</evidence>
<sequence length="116" mass="12384">MATPKTQSTTISDHQTCTKAHHFLSLLALLFIFILLTTSTKPINPTNMAASISIKRLLLESSEPASTTMNLHPKQTQDARTSSSSSSSTSSSKSTRTKFGAAAHEVPSGPNPISNR</sequence>
<dbReference type="EMBL" id="CM009301">
    <property type="protein sequence ID" value="PNT09007.1"/>
    <property type="molecule type" value="Genomic_DNA"/>
</dbReference>
<dbReference type="AlphaFoldDB" id="A0A2K1Y7J9"/>
<dbReference type="Proteomes" id="UP000006729">
    <property type="component" value="Chromosome 12"/>
</dbReference>
<reference evidence="3 4" key="1">
    <citation type="journal article" date="2006" name="Science">
        <title>The genome of black cottonwood, Populus trichocarpa (Torr. &amp; Gray).</title>
        <authorList>
            <person name="Tuskan G.A."/>
            <person name="Difazio S."/>
            <person name="Jansson S."/>
            <person name="Bohlmann J."/>
            <person name="Grigoriev I."/>
            <person name="Hellsten U."/>
            <person name="Putnam N."/>
            <person name="Ralph S."/>
            <person name="Rombauts S."/>
            <person name="Salamov A."/>
            <person name="Schein J."/>
            <person name="Sterck L."/>
            <person name="Aerts A."/>
            <person name="Bhalerao R.R."/>
            <person name="Bhalerao R.P."/>
            <person name="Blaudez D."/>
            <person name="Boerjan W."/>
            <person name="Brun A."/>
            <person name="Brunner A."/>
            <person name="Busov V."/>
            <person name="Campbell M."/>
            <person name="Carlson J."/>
            <person name="Chalot M."/>
            <person name="Chapman J."/>
            <person name="Chen G.L."/>
            <person name="Cooper D."/>
            <person name="Coutinho P.M."/>
            <person name="Couturier J."/>
            <person name="Covert S."/>
            <person name="Cronk Q."/>
            <person name="Cunningham R."/>
            <person name="Davis J."/>
            <person name="Degroeve S."/>
            <person name="Dejardin A."/>
            <person name="Depamphilis C."/>
            <person name="Detter J."/>
            <person name="Dirks B."/>
            <person name="Dubchak I."/>
            <person name="Duplessis S."/>
            <person name="Ehlting J."/>
            <person name="Ellis B."/>
            <person name="Gendler K."/>
            <person name="Goodstein D."/>
            <person name="Gribskov M."/>
            <person name="Grimwood J."/>
            <person name="Groover A."/>
            <person name="Gunter L."/>
            <person name="Hamberger B."/>
            <person name="Heinze B."/>
            <person name="Helariutta Y."/>
            <person name="Henrissat B."/>
            <person name="Holligan D."/>
            <person name="Holt R."/>
            <person name="Huang W."/>
            <person name="Islam-Faridi N."/>
            <person name="Jones S."/>
            <person name="Jones-Rhoades M."/>
            <person name="Jorgensen R."/>
            <person name="Joshi C."/>
            <person name="Kangasjarvi J."/>
            <person name="Karlsson J."/>
            <person name="Kelleher C."/>
            <person name="Kirkpatrick R."/>
            <person name="Kirst M."/>
            <person name="Kohler A."/>
            <person name="Kalluri U."/>
            <person name="Larimer F."/>
            <person name="Leebens-Mack J."/>
            <person name="Leple J.C."/>
            <person name="Locascio P."/>
            <person name="Lou Y."/>
            <person name="Lucas S."/>
            <person name="Martin F."/>
            <person name="Montanini B."/>
            <person name="Napoli C."/>
            <person name="Nelson D.R."/>
            <person name="Nelson C."/>
            <person name="Nieminen K."/>
            <person name="Nilsson O."/>
            <person name="Pereda V."/>
            <person name="Peter G."/>
            <person name="Philippe R."/>
            <person name="Pilate G."/>
            <person name="Poliakov A."/>
            <person name="Razumovskaya J."/>
            <person name="Richardson P."/>
            <person name="Rinaldi C."/>
            <person name="Ritland K."/>
            <person name="Rouze P."/>
            <person name="Ryaboy D."/>
            <person name="Schmutz J."/>
            <person name="Schrader J."/>
            <person name="Segerman B."/>
            <person name="Shin H."/>
            <person name="Siddiqui A."/>
            <person name="Sterky F."/>
            <person name="Terry A."/>
            <person name="Tsai C.J."/>
            <person name="Uberbacher E."/>
            <person name="Unneberg P."/>
            <person name="Vahala J."/>
            <person name="Wall K."/>
            <person name="Wessler S."/>
            <person name="Yang G."/>
            <person name="Yin T."/>
            <person name="Douglas C."/>
            <person name="Marra M."/>
            <person name="Sandberg G."/>
            <person name="Van de Peer Y."/>
            <person name="Rokhsar D."/>
        </authorList>
    </citation>
    <scope>NUCLEOTIDE SEQUENCE [LARGE SCALE GENOMIC DNA]</scope>
    <source>
        <strain evidence="4">cv. Nisqually</strain>
    </source>
</reference>
<feature type="region of interest" description="Disordered" evidence="1">
    <location>
        <begin position="64"/>
        <end position="116"/>
    </location>
</feature>
<dbReference type="GO" id="GO:0033612">
    <property type="term" value="F:receptor serine/threonine kinase binding"/>
    <property type="evidence" value="ECO:0000318"/>
    <property type="project" value="GO_Central"/>
</dbReference>
<dbReference type="FunCoup" id="A0A2K1Y7J9">
    <property type="interactions" value="43"/>
</dbReference>
<dbReference type="GO" id="GO:0010089">
    <property type="term" value="P:xylem development"/>
    <property type="evidence" value="ECO:0007669"/>
    <property type="project" value="InterPro"/>
</dbReference>
<feature type="compositionally biased region" description="Low complexity" evidence="1">
    <location>
        <begin position="80"/>
        <end position="98"/>
    </location>
</feature>
<accession>A0A2K1Y7J9</accession>
<proteinExistence type="predicted"/>
<dbReference type="GO" id="GO:0048046">
    <property type="term" value="C:apoplast"/>
    <property type="evidence" value="ECO:0000318"/>
    <property type="project" value="GO_Central"/>
</dbReference>
<dbReference type="STRING" id="3694.A0A2K1Y7J9"/>
<keyword evidence="2" id="KW-0472">Membrane</keyword>
<feature type="transmembrane region" description="Helical" evidence="2">
    <location>
        <begin position="20"/>
        <end position="38"/>
    </location>
</feature>
<dbReference type="PANTHER" id="PTHR35301:SF1">
    <property type="entry name" value="CLAVATA3_ESR (CLE)-RELATED PROTEIN 41-RELATED"/>
    <property type="match status" value="1"/>
</dbReference>
<keyword evidence="2" id="KW-0812">Transmembrane</keyword>
<dbReference type="InParanoid" id="A0A2K1Y7J9"/>
<gene>
    <name evidence="3" type="ORF">POPTR_012G019400</name>
</gene>
<organism evidence="3 4">
    <name type="scientific">Populus trichocarpa</name>
    <name type="common">Western balsam poplar</name>
    <name type="synonym">Populus balsamifera subsp. trichocarpa</name>
    <dbReference type="NCBI Taxonomy" id="3694"/>
    <lineage>
        <taxon>Eukaryota</taxon>
        <taxon>Viridiplantae</taxon>
        <taxon>Streptophyta</taxon>
        <taxon>Embryophyta</taxon>
        <taxon>Tracheophyta</taxon>
        <taxon>Spermatophyta</taxon>
        <taxon>Magnoliopsida</taxon>
        <taxon>eudicotyledons</taxon>
        <taxon>Gunneridae</taxon>
        <taxon>Pentapetalae</taxon>
        <taxon>rosids</taxon>
        <taxon>fabids</taxon>
        <taxon>Malpighiales</taxon>
        <taxon>Salicaceae</taxon>
        <taxon>Saliceae</taxon>
        <taxon>Populus</taxon>
    </lineage>
</organism>
<feature type="compositionally biased region" description="Polar residues" evidence="1">
    <location>
        <begin position="64"/>
        <end position="79"/>
    </location>
</feature>
<keyword evidence="4" id="KW-1185">Reference proteome</keyword>
<protein>
    <submittedName>
        <fullName evidence="3">Uncharacterized protein</fullName>
    </submittedName>
</protein>
<evidence type="ECO:0000313" key="3">
    <source>
        <dbReference type="EMBL" id="PNT09007.1"/>
    </source>
</evidence>
<name>A0A2K1Y7J9_POPTR</name>
<evidence type="ECO:0000313" key="4">
    <source>
        <dbReference type="Proteomes" id="UP000006729"/>
    </source>
</evidence>
<keyword evidence="2" id="KW-1133">Transmembrane helix</keyword>
<evidence type="ECO:0000256" key="2">
    <source>
        <dbReference type="SAM" id="Phobius"/>
    </source>
</evidence>